<evidence type="ECO:0000313" key="2">
    <source>
        <dbReference type="EMBL" id="RNF27746.1"/>
    </source>
</evidence>
<feature type="compositionally biased region" description="Basic and acidic residues" evidence="1">
    <location>
        <begin position="87"/>
        <end position="96"/>
    </location>
</feature>
<dbReference type="GeneID" id="40313741"/>
<comment type="caution">
    <text evidence="2">The sequence shown here is derived from an EMBL/GenBank/DDBJ whole genome shotgun (WGS) entry which is preliminary data.</text>
</comment>
<feature type="compositionally biased region" description="Gly residues" evidence="1">
    <location>
        <begin position="102"/>
        <end position="112"/>
    </location>
</feature>
<gene>
    <name evidence="2" type="ORF">Tco025E_00130</name>
</gene>
<evidence type="ECO:0000256" key="1">
    <source>
        <dbReference type="SAM" id="MobiDB-lite"/>
    </source>
</evidence>
<keyword evidence="3" id="KW-1185">Reference proteome</keyword>
<evidence type="ECO:0000313" key="3">
    <source>
        <dbReference type="Proteomes" id="UP000284403"/>
    </source>
</evidence>
<sequence>MRLGELVDADRVAVGELKEVNEGRHAPLREGVYAEVKPHRLLLALAEDNALHLPLHRGGRSSLHRAGAPVRTAVARCAEAEGRDRQRLALLPRDEGAPAAGEAGGGGGGGGGGAWRLGRLHRREDELPLRLRPCLGLWGADCQRHLLPLRQRLGLHGVRNELHPTFPHDYKPKRSAKKNKVYIYIYV</sequence>
<dbReference type="AlphaFoldDB" id="A0A422QD11"/>
<reference evidence="2 3" key="1">
    <citation type="journal article" date="2018" name="BMC Genomics">
        <title>Genomic comparison of Trypanosoma conorhini and Trypanosoma rangeli to Trypanosoma cruzi strains of high and low virulence.</title>
        <authorList>
            <person name="Bradwell K.R."/>
            <person name="Koparde V.N."/>
            <person name="Matveyev A.V."/>
            <person name="Serrano M.G."/>
            <person name="Alves J.M."/>
            <person name="Parikh H."/>
            <person name="Huang B."/>
            <person name="Lee V."/>
            <person name="Espinosa-Alvarez O."/>
            <person name="Ortiz P.A."/>
            <person name="Costa-Martins A.G."/>
            <person name="Teixeira M.M."/>
            <person name="Buck G.A."/>
        </authorList>
    </citation>
    <scope>NUCLEOTIDE SEQUENCE [LARGE SCALE GENOMIC DNA]</scope>
    <source>
        <strain evidence="2 3">025E</strain>
    </source>
</reference>
<protein>
    <submittedName>
        <fullName evidence="2">Uncharacterized protein</fullName>
    </submittedName>
</protein>
<feature type="region of interest" description="Disordered" evidence="1">
    <location>
        <begin position="87"/>
        <end position="112"/>
    </location>
</feature>
<proteinExistence type="predicted"/>
<accession>A0A422QD11</accession>
<dbReference type="EMBL" id="MKKU01000001">
    <property type="protein sequence ID" value="RNF27746.1"/>
    <property type="molecule type" value="Genomic_DNA"/>
</dbReference>
<name>A0A422QD11_9TRYP</name>
<dbReference type="RefSeq" id="XP_029232952.1">
    <property type="nucleotide sequence ID" value="XM_029367079.1"/>
</dbReference>
<dbReference type="Proteomes" id="UP000284403">
    <property type="component" value="Unassembled WGS sequence"/>
</dbReference>
<organism evidence="2 3">
    <name type="scientific">Trypanosoma conorhini</name>
    <dbReference type="NCBI Taxonomy" id="83891"/>
    <lineage>
        <taxon>Eukaryota</taxon>
        <taxon>Discoba</taxon>
        <taxon>Euglenozoa</taxon>
        <taxon>Kinetoplastea</taxon>
        <taxon>Metakinetoplastina</taxon>
        <taxon>Trypanosomatida</taxon>
        <taxon>Trypanosomatidae</taxon>
        <taxon>Trypanosoma</taxon>
    </lineage>
</organism>